<dbReference type="PANTHER" id="PTHR19359">
    <property type="entry name" value="CYTOCHROME B5"/>
    <property type="match status" value="1"/>
</dbReference>
<evidence type="ECO:0000256" key="9">
    <source>
        <dbReference type="SAM" id="Phobius"/>
    </source>
</evidence>
<gene>
    <name evidence="11" type="ORF">MAM1_0288d09281</name>
</gene>
<keyword evidence="4" id="KW-0479">Metal-binding</keyword>
<dbReference type="SMART" id="SM01117">
    <property type="entry name" value="Cyt-b5"/>
    <property type="match status" value="1"/>
</dbReference>
<dbReference type="OrthoDB" id="260519at2759"/>
<evidence type="ECO:0000313" key="12">
    <source>
        <dbReference type="Proteomes" id="UP000053815"/>
    </source>
</evidence>
<evidence type="ECO:0000256" key="2">
    <source>
        <dbReference type="ARBA" id="ARBA00022617"/>
    </source>
</evidence>
<protein>
    <submittedName>
        <fullName evidence="11">Cytochrome b5-like</fullName>
    </submittedName>
</protein>
<keyword evidence="12" id="KW-1185">Reference proteome</keyword>
<evidence type="ECO:0000256" key="4">
    <source>
        <dbReference type="ARBA" id="ARBA00022723"/>
    </source>
</evidence>
<evidence type="ECO:0000256" key="7">
    <source>
        <dbReference type="ARBA" id="ARBA00023136"/>
    </source>
</evidence>
<reference evidence="11" key="1">
    <citation type="submission" date="2014-09" db="EMBL/GenBank/DDBJ databases">
        <title>Draft genome sequence of an oleaginous Mucoromycotina fungus Mucor ambiguus NBRC6742.</title>
        <authorList>
            <person name="Takeda I."/>
            <person name="Yamane N."/>
            <person name="Morita T."/>
            <person name="Tamano K."/>
            <person name="Machida M."/>
            <person name="Baker S."/>
            <person name="Koike H."/>
        </authorList>
    </citation>
    <scope>NUCLEOTIDE SEQUENCE</scope>
    <source>
        <strain evidence="11">NBRC 6742</strain>
    </source>
</reference>
<dbReference type="PRINTS" id="PR00363">
    <property type="entry name" value="CYTOCHROMEB5"/>
</dbReference>
<dbReference type="GO" id="GO:0016020">
    <property type="term" value="C:membrane"/>
    <property type="evidence" value="ECO:0007669"/>
    <property type="project" value="UniProtKB-SubCell"/>
</dbReference>
<dbReference type="FunFam" id="3.10.120.10:FF:000002">
    <property type="entry name" value="Cytochrome b5 type B"/>
    <property type="match status" value="1"/>
</dbReference>
<accession>A0A0C9MQN6</accession>
<evidence type="ECO:0000256" key="8">
    <source>
        <dbReference type="ARBA" id="ARBA00038168"/>
    </source>
</evidence>
<feature type="transmembrane region" description="Helical" evidence="9">
    <location>
        <begin position="111"/>
        <end position="131"/>
    </location>
</feature>
<dbReference type="GO" id="GO:0046872">
    <property type="term" value="F:metal ion binding"/>
    <property type="evidence" value="ECO:0007669"/>
    <property type="project" value="UniProtKB-KW"/>
</dbReference>
<comment type="similarity">
    <text evidence="8">Belongs to the cytochrome b5 family.</text>
</comment>
<dbReference type="GO" id="GO:0020037">
    <property type="term" value="F:heme binding"/>
    <property type="evidence" value="ECO:0007669"/>
    <property type="project" value="TreeGrafter"/>
</dbReference>
<keyword evidence="3 9" id="KW-0812">Transmembrane</keyword>
<keyword evidence="7 9" id="KW-0472">Membrane</keyword>
<dbReference type="InterPro" id="IPR050668">
    <property type="entry name" value="Cytochrome_b5"/>
</dbReference>
<evidence type="ECO:0000256" key="5">
    <source>
        <dbReference type="ARBA" id="ARBA00022989"/>
    </source>
</evidence>
<evidence type="ECO:0000256" key="1">
    <source>
        <dbReference type="ARBA" id="ARBA00004370"/>
    </source>
</evidence>
<evidence type="ECO:0000313" key="11">
    <source>
        <dbReference type="EMBL" id="GAN09749.1"/>
    </source>
</evidence>
<sequence>MSAIYSLSEVEKHNVKGDLWLVVEGKVYNVTTFAADHPGGERAIYEEAGKDATEAFNDIGHSEAAHEWLNDYYIGDLEGFAQTEEKVVEQQEELKQEPVTQVPVQKPKGSVLRVILPAIAVASILVYKFVIAPQQKN</sequence>
<keyword evidence="2" id="KW-0349">Heme</keyword>
<comment type="subcellular location">
    <subcellularLocation>
        <location evidence="1">Membrane</location>
    </subcellularLocation>
</comment>
<dbReference type="Proteomes" id="UP000053815">
    <property type="component" value="Unassembled WGS sequence"/>
</dbReference>
<organism evidence="11">
    <name type="scientific">Mucor ambiguus</name>
    <dbReference type="NCBI Taxonomy" id="91626"/>
    <lineage>
        <taxon>Eukaryota</taxon>
        <taxon>Fungi</taxon>
        <taxon>Fungi incertae sedis</taxon>
        <taxon>Mucoromycota</taxon>
        <taxon>Mucoromycotina</taxon>
        <taxon>Mucoromycetes</taxon>
        <taxon>Mucorales</taxon>
        <taxon>Mucorineae</taxon>
        <taxon>Mucoraceae</taxon>
        <taxon>Mucor</taxon>
    </lineage>
</organism>
<name>A0A0C9MQN6_9FUNG</name>
<dbReference type="SUPFAM" id="SSF55856">
    <property type="entry name" value="Cytochrome b5-like heme/steroid binding domain"/>
    <property type="match status" value="1"/>
</dbReference>
<dbReference type="AlphaFoldDB" id="A0A0C9MQN6"/>
<dbReference type="EMBL" id="DF836577">
    <property type="protein sequence ID" value="GAN09749.1"/>
    <property type="molecule type" value="Genomic_DNA"/>
</dbReference>
<evidence type="ECO:0000259" key="10">
    <source>
        <dbReference type="PROSITE" id="PS50255"/>
    </source>
</evidence>
<evidence type="ECO:0000256" key="6">
    <source>
        <dbReference type="ARBA" id="ARBA00023004"/>
    </source>
</evidence>
<dbReference type="Gene3D" id="3.10.120.10">
    <property type="entry name" value="Cytochrome b5-like heme/steroid binding domain"/>
    <property type="match status" value="1"/>
</dbReference>
<keyword evidence="5 9" id="KW-1133">Transmembrane helix</keyword>
<proteinExistence type="inferred from homology"/>
<dbReference type="PROSITE" id="PS50255">
    <property type="entry name" value="CYTOCHROME_B5_2"/>
    <property type="match status" value="1"/>
</dbReference>
<feature type="domain" description="Cytochrome b5 heme-binding" evidence="10">
    <location>
        <begin position="2"/>
        <end position="78"/>
    </location>
</feature>
<dbReference type="InterPro" id="IPR036400">
    <property type="entry name" value="Cyt_B5-like_heme/steroid_sf"/>
</dbReference>
<dbReference type="STRING" id="91626.A0A0C9MQN6"/>
<keyword evidence="6" id="KW-0408">Iron</keyword>
<dbReference type="Pfam" id="PF00173">
    <property type="entry name" value="Cyt-b5"/>
    <property type="match status" value="1"/>
</dbReference>
<dbReference type="PANTHER" id="PTHR19359:SF14">
    <property type="entry name" value="CYTOCHROME B5 A"/>
    <property type="match status" value="1"/>
</dbReference>
<dbReference type="InterPro" id="IPR001199">
    <property type="entry name" value="Cyt_B5-like_heme/steroid-bd"/>
</dbReference>
<evidence type="ECO:0000256" key="3">
    <source>
        <dbReference type="ARBA" id="ARBA00022692"/>
    </source>
</evidence>